<reference evidence="1" key="1">
    <citation type="submission" date="2014-09" db="EMBL/GenBank/DDBJ databases">
        <authorList>
            <person name="Magalhaes I.L.F."/>
            <person name="Oliveira U."/>
            <person name="Santos F.R."/>
            <person name="Vidigal T.H.D.A."/>
            <person name="Brescovit A.D."/>
            <person name="Santos A.J."/>
        </authorList>
    </citation>
    <scope>NUCLEOTIDE SEQUENCE</scope>
    <source>
        <tissue evidence="1">Shoot tissue taken approximately 20 cm above the soil surface</tissue>
    </source>
</reference>
<reference evidence="1" key="2">
    <citation type="journal article" date="2015" name="Data Brief">
        <title>Shoot transcriptome of the giant reed, Arundo donax.</title>
        <authorList>
            <person name="Barrero R.A."/>
            <person name="Guerrero F.D."/>
            <person name="Moolhuijzen P."/>
            <person name="Goolsby J.A."/>
            <person name="Tidwell J."/>
            <person name="Bellgard S.E."/>
            <person name="Bellgard M.I."/>
        </authorList>
    </citation>
    <scope>NUCLEOTIDE SEQUENCE</scope>
    <source>
        <tissue evidence="1">Shoot tissue taken approximately 20 cm above the soil surface</tissue>
    </source>
</reference>
<evidence type="ECO:0000313" key="1">
    <source>
        <dbReference type="EMBL" id="JAE21392.1"/>
    </source>
</evidence>
<dbReference type="AlphaFoldDB" id="A0A0A9GA82"/>
<dbReference type="EMBL" id="GBRH01176504">
    <property type="protein sequence ID" value="JAE21392.1"/>
    <property type="molecule type" value="Transcribed_RNA"/>
</dbReference>
<protein>
    <submittedName>
        <fullName evidence="1">Uncharacterized protein</fullName>
    </submittedName>
</protein>
<sequence>MLFLLISRVPGKHLQKQMVHIQVFLGSMGYQAELILGTMTAGNLPG</sequence>
<proteinExistence type="predicted"/>
<accession>A0A0A9GA82</accession>
<name>A0A0A9GA82_ARUDO</name>
<organism evidence="1">
    <name type="scientific">Arundo donax</name>
    <name type="common">Giant reed</name>
    <name type="synonym">Donax arundinaceus</name>
    <dbReference type="NCBI Taxonomy" id="35708"/>
    <lineage>
        <taxon>Eukaryota</taxon>
        <taxon>Viridiplantae</taxon>
        <taxon>Streptophyta</taxon>
        <taxon>Embryophyta</taxon>
        <taxon>Tracheophyta</taxon>
        <taxon>Spermatophyta</taxon>
        <taxon>Magnoliopsida</taxon>
        <taxon>Liliopsida</taxon>
        <taxon>Poales</taxon>
        <taxon>Poaceae</taxon>
        <taxon>PACMAD clade</taxon>
        <taxon>Arundinoideae</taxon>
        <taxon>Arundineae</taxon>
        <taxon>Arundo</taxon>
    </lineage>
</organism>